<evidence type="ECO:0000256" key="1">
    <source>
        <dbReference type="ARBA" id="ARBA00023015"/>
    </source>
</evidence>
<dbReference type="PROSITE" id="PS01124">
    <property type="entry name" value="HTH_ARAC_FAMILY_2"/>
    <property type="match status" value="1"/>
</dbReference>
<comment type="caution">
    <text evidence="6">The sequence shown here is derived from an EMBL/GenBank/DDBJ whole genome shotgun (WGS) entry which is preliminary data.</text>
</comment>
<evidence type="ECO:0000256" key="2">
    <source>
        <dbReference type="ARBA" id="ARBA00023125"/>
    </source>
</evidence>
<sequence>MRLLDGRPVLRRIGLTSHSLFVRLLASFLIIILLLGSFIIFSVVFYRDSMKQDIIKYNTLNLRNTTSSYENQFELIQKAVLTFSLGDKVQQINTERFDYYTASTLIDDIQHFLSNPFLYLDNLLLLYKGSSFALEKSRGYDAVTMFSRYNNNPSYPYAFWKEQFDEQYKVRILPSSVFAEVDWEGRKSNERTLIPIVVKNKMYADMYAVAMIDAQKIYKAFHRSINDNFYILNGDHQSYFSSRQTDIDALPDFEDPKGFIKEGKNYYFYEKGETTGLTYVNIIPDEHIYSEIGWNFTFVFLLILSIVISVIVSLLFSMKLNRPVKRIVDSLAAPNVQTSWKSDIKEFAFIHEKVSHFLQANHDIHQDLAEKTSLLRYYAYTNKLKKIRSNLNDLQDLVPGDRSFVMLLFQLAFKTRFHKELLAEEERATFYITEYINHVMLGKYEDSLTFQMENDQILSIVSAEGGEIDMTGVLDTIKQVLDLEKDYCFLTIAVSSRSNDLNAAYKSVLELLKTRKYNDCTQIIYEAGTFKETNVLLSPPQESEFHTHLINANDDLLLQIVVRMLNQLKKKDAPALQVAGFADSLLHHIQNTLLARSIDTRFLQHYQEKLTTCHSFAELEKLFCELLPIAARSIRDKVEKRDHIIEFVHDYLKEHYDRDITLDILADKLNITRSYLSTYFKEKTGVYFVDYVNSVRINKAKELLALPDIKIQETAAQVGYQNINSFNRMFKKFTGVTPSEFRKAEIVNEGR</sequence>
<evidence type="ECO:0000313" key="6">
    <source>
        <dbReference type="EMBL" id="RAV08307.1"/>
    </source>
</evidence>
<dbReference type="OrthoDB" id="2647723at2"/>
<dbReference type="PANTHER" id="PTHR43280">
    <property type="entry name" value="ARAC-FAMILY TRANSCRIPTIONAL REGULATOR"/>
    <property type="match status" value="1"/>
</dbReference>
<dbReference type="Proteomes" id="UP000250369">
    <property type="component" value="Unassembled WGS sequence"/>
</dbReference>
<proteinExistence type="predicted"/>
<reference evidence="6 7" key="1">
    <citation type="journal article" date="2009" name="Int. J. Syst. Evol. Microbiol.">
        <title>Paenibacillus contaminans sp. nov., isolated from a contaminated laboratory plate.</title>
        <authorList>
            <person name="Chou J.H."/>
            <person name="Lee J.H."/>
            <person name="Lin M.C."/>
            <person name="Chang P.S."/>
            <person name="Arun A.B."/>
            <person name="Young C.C."/>
            <person name="Chen W.M."/>
        </authorList>
    </citation>
    <scope>NUCLEOTIDE SEQUENCE [LARGE SCALE GENOMIC DNA]</scope>
    <source>
        <strain evidence="6 7">CKOBP-6</strain>
    </source>
</reference>
<accession>A0A329LU73</accession>
<feature type="transmembrane region" description="Helical" evidence="4">
    <location>
        <begin position="292"/>
        <end position="316"/>
    </location>
</feature>
<dbReference type="SUPFAM" id="SSF46689">
    <property type="entry name" value="Homeodomain-like"/>
    <property type="match status" value="2"/>
</dbReference>
<feature type="domain" description="HTH araC/xylS-type" evidence="5">
    <location>
        <begin position="646"/>
        <end position="744"/>
    </location>
</feature>
<dbReference type="AlphaFoldDB" id="A0A329LU73"/>
<keyword evidence="4" id="KW-1133">Transmembrane helix</keyword>
<dbReference type="InterPro" id="IPR018060">
    <property type="entry name" value="HTH_AraC"/>
</dbReference>
<dbReference type="Pfam" id="PF12833">
    <property type="entry name" value="HTH_18"/>
    <property type="match status" value="1"/>
</dbReference>
<keyword evidence="7" id="KW-1185">Reference proteome</keyword>
<dbReference type="PROSITE" id="PS00041">
    <property type="entry name" value="HTH_ARAC_FAMILY_1"/>
    <property type="match status" value="1"/>
</dbReference>
<dbReference type="InterPro" id="IPR009057">
    <property type="entry name" value="Homeodomain-like_sf"/>
</dbReference>
<dbReference type="InterPro" id="IPR018062">
    <property type="entry name" value="HTH_AraC-typ_CS"/>
</dbReference>
<keyword evidence="2" id="KW-0238">DNA-binding</keyword>
<dbReference type="PRINTS" id="PR00032">
    <property type="entry name" value="HTHARAC"/>
</dbReference>
<keyword evidence="3" id="KW-0804">Transcription</keyword>
<name>A0A329LU73_9BACL</name>
<dbReference type="GO" id="GO:0003700">
    <property type="term" value="F:DNA-binding transcription factor activity"/>
    <property type="evidence" value="ECO:0007669"/>
    <property type="project" value="InterPro"/>
</dbReference>
<evidence type="ECO:0000313" key="7">
    <source>
        <dbReference type="Proteomes" id="UP000250369"/>
    </source>
</evidence>
<dbReference type="SMART" id="SM00342">
    <property type="entry name" value="HTH_ARAC"/>
    <property type="match status" value="1"/>
</dbReference>
<keyword evidence="4" id="KW-0472">Membrane</keyword>
<keyword evidence="4" id="KW-0812">Transmembrane</keyword>
<dbReference type="Gene3D" id="1.10.10.60">
    <property type="entry name" value="Homeodomain-like"/>
    <property type="match status" value="2"/>
</dbReference>
<organism evidence="6 7">
    <name type="scientific">Paenibacillus contaminans</name>
    <dbReference type="NCBI Taxonomy" id="450362"/>
    <lineage>
        <taxon>Bacteria</taxon>
        <taxon>Bacillati</taxon>
        <taxon>Bacillota</taxon>
        <taxon>Bacilli</taxon>
        <taxon>Bacillales</taxon>
        <taxon>Paenibacillaceae</taxon>
        <taxon>Paenibacillus</taxon>
    </lineage>
</organism>
<dbReference type="InterPro" id="IPR020449">
    <property type="entry name" value="Tscrpt_reg_AraC-type_HTH"/>
</dbReference>
<feature type="transmembrane region" description="Helical" evidence="4">
    <location>
        <begin position="20"/>
        <end position="46"/>
    </location>
</feature>
<dbReference type="EMBL" id="QMFB01000061">
    <property type="protein sequence ID" value="RAV08307.1"/>
    <property type="molecule type" value="Genomic_DNA"/>
</dbReference>
<evidence type="ECO:0000259" key="5">
    <source>
        <dbReference type="PROSITE" id="PS01124"/>
    </source>
</evidence>
<keyword evidence="1" id="KW-0805">Transcription regulation</keyword>
<evidence type="ECO:0000256" key="3">
    <source>
        <dbReference type="ARBA" id="ARBA00023163"/>
    </source>
</evidence>
<evidence type="ECO:0000256" key="4">
    <source>
        <dbReference type="SAM" id="Phobius"/>
    </source>
</evidence>
<gene>
    <name evidence="6" type="ORF">DQG23_41270</name>
</gene>
<dbReference type="RefSeq" id="WP_113036884.1">
    <property type="nucleotide sequence ID" value="NZ_QMFB01000061.1"/>
</dbReference>
<protein>
    <recommendedName>
        <fullName evidence="5">HTH araC/xylS-type domain-containing protein</fullName>
    </recommendedName>
</protein>
<dbReference type="PANTHER" id="PTHR43280:SF28">
    <property type="entry name" value="HTH-TYPE TRANSCRIPTIONAL ACTIVATOR RHAS"/>
    <property type="match status" value="1"/>
</dbReference>
<dbReference type="GO" id="GO:0043565">
    <property type="term" value="F:sequence-specific DNA binding"/>
    <property type="evidence" value="ECO:0007669"/>
    <property type="project" value="InterPro"/>
</dbReference>